<accession>A0A9P7UJ66</accession>
<reference evidence="1" key="1">
    <citation type="submission" date="2021-05" db="EMBL/GenBank/DDBJ databases">
        <title>Comparative genomics of three Colletotrichum scovillei strains and genetic complementation revealed genes involved fungal growth and virulence on chili pepper.</title>
        <authorList>
            <person name="Hsieh D.-K."/>
            <person name="Chuang S.-C."/>
            <person name="Chen C.-Y."/>
            <person name="Chao Y.-T."/>
            <person name="Lu M.-Y.J."/>
            <person name="Lee M.-H."/>
            <person name="Shih M.-C."/>
        </authorList>
    </citation>
    <scope>NUCLEOTIDE SEQUENCE</scope>
    <source>
        <strain evidence="1">Coll-153</strain>
    </source>
</reference>
<organism evidence="1 2">
    <name type="scientific">Colletotrichum scovillei</name>
    <dbReference type="NCBI Taxonomy" id="1209932"/>
    <lineage>
        <taxon>Eukaryota</taxon>
        <taxon>Fungi</taxon>
        <taxon>Dikarya</taxon>
        <taxon>Ascomycota</taxon>
        <taxon>Pezizomycotina</taxon>
        <taxon>Sordariomycetes</taxon>
        <taxon>Hypocreomycetidae</taxon>
        <taxon>Glomerellales</taxon>
        <taxon>Glomerellaceae</taxon>
        <taxon>Colletotrichum</taxon>
        <taxon>Colletotrichum acutatum species complex</taxon>
    </lineage>
</organism>
<proteinExistence type="predicted"/>
<gene>
    <name evidence="1" type="ORF">JMJ77_007832</name>
</gene>
<evidence type="ECO:0000313" key="2">
    <source>
        <dbReference type="Proteomes" id="UP000699042"/>
    </source>
</evidence>
<dbReference type="Proteomes" id="UP000699042">
    <property type="component" value="Unassembled WGS sequence"/>
</dbReference>
<dbReference type="AlphaFoldDB" id="A0A9P7UJ66"/>
<name>A0A9P7UJ66_9PEZI</name>
<dbReference type="EMBL" id="JAESDN010000002">
    <property type="protein sequence ID" value="KAG7055372.1"/>
    <property type="molecule type" value="Genomic_DNA"/>
</dbReference>
<keyword evidence="2" id="KW-1185">Reference proteome</keyword>
<comment type="caution">
    <text evidence="1">The sequence shown here is derived from an EMBL/GenBank/DDBJ whole genome shotgun (WGS) entry which is preliminary data.</text>
</comment>
<protein>
    <submittedName>
        <fullName evidence="1">Uncharacterized protein</fullName>
    </submittedName>
</protein>
<evidence type="ECO:0000313" key="1">
    <source>
        <dbReference type="EMBL" id="KAG7055372.1"/>
    </source>
</evidence>
<feature type="non-terminal residue" evidence="1">
    <location>
        <position position="1"/>
    </location>
</feature>
<sequence>MCPRFVDGDICFSSTRNANHRYLRSRHTDFYQPMLAIPTIEVDSETLWKMKALIGHRTFSTLGGLHSTLIC</sequence>